<dbReference type="Pfam" id="PF03269">
    <property type="entry name" value="DUF268"/>
    <property type="match status" value="1"/>
</dbReference>
<dbReference type="InterPro" id="IPR004951">
    <property type="entry name" value="DUF268_CAE_spp"/>
</dbReference>
<evidence type="ECO:0008006" key="3">
    <source>
        <dbReference type="Google" id="ProtNLM"/>
    </source>
</evidence>
<evidence type="ECO:0000313" key="2">
    <source>
        <dbReference type="Proteomes" id="UP001177023"/>
    </source>
</evidence>
<organism evidence="1 2">
    <name type="scientific">Mesorhabditis spiculigera</name>
    <dbReference type="NCBI Taxonomy" id="96644"/>
    <lineage>
        <taxon>Eukaryota</taxon>
        <taxon>Metazoa</taxon>
        <taxon>Ecdysozoa</taxon>
        <taxon>Nematoda</taxon>
        <taxon>Chromadorea</taxon>
        <taxon>Rhabditida</taxon>
        <taxon>Rhabditina</taxon>
        <taxon>Rhabditomorpha</taxon>
        <taxon>Rhabditoidea</taxon>
        <taxon>Rhabditidae</taxon>
        <taxon>Mesorhabditinae</taxon>
        <taxon>Mesorhabditis</taxon>
    </lineage>
</organism>
<keyword evidence="2" id="KW-1185">Reference proteome</keyword>
<sequence length="347" mass="39776">MKGLFAAFLAIASIVFIVPMLRNSIRSPEPEKTSVIAQDCPTIDKDVQKDVWYVPSSTVLADIERRARLIGSGCEEVWDNWLKTSEVAPPDTPPKEVPEATWNEYTLFGRIPIHKWYRNEVAKPHDKVWNDIDKQMSLTENQIFAKSTYGQSTRVVFDAMTHFRKYFEGKKGAVIGSQLPWVEVYALRHGAAHVLTVEYQKLKIQTKQPVSYIHPFDLARNWTNFSESLDFVVHFSSLEHSGLGRYGDPMDPWGDLREMAKMHCLLKPDGVMIAGFPVGDDALVWNVHRIYGPIRLQWMMLGFKLLGVFWHEGDRSVFTEGFPLRRFDPATRFSFTQPAIVLQKIST</sequence>
<dbReference type="InterPro" id="IPR029063">
    <property type="entry name" value="SAM-dependent_MTases_sf"/>
</dbReference>
<dbReference type="Proteomes" id="UP001177023">
    <property type="component" value="Unassembled WGS sequence"/>
</dbReference>
<reference evidence="1" key="1">
    <citation type="submission" date="2023-06" db="EMBL/GenBank/DDBJ databases">
        <authorList>
            <person name="Delattre M."/>
        </authorList>
    </citation>
    <scope>NUCLEOTIDE SEQUENCE</scope>
    <source>
        <strain evidence="1">AF72</strain>
    </source>
</reference>
<proteinExistence type="predicted"/>
<gene>
    <name evidence="1" type="ORF">MSPICULIGERA_LOCUS20377</name>
</gene>
<dbReference type="AlphaFoldDB" id="A0AA36D9J6"/>
<accession>A0AA36D9J6</accession>
<protein>
    <recommendedName>
        <fullName evidence="3">DUF268 domain-containing protein</fullName>
    </recommendedName>
</protein>
<name>A0AA36D9J6_9BILA</name>
<feature type="non-terminal residue" evidence="1">
    <location>
        <position position="347"/>
    </location>
</feature>
<evidence type="ECO:0000313" key="1">
    <source>
        <dbReference type="EMBL" id="CAJ0582237.1"/>
    </source>
</evidence>
<dbReference type="SUPFAM" id="SSF53335">
    <property type="entry name" value="S-adenosyl-L-methionine-dependent methyltransferases"/>
    <property type="match status" value="1"/>
</dbReference>
<comment type="caution">
    <text evidence="1">The sequence shown here is derived from an EMBL/GenBank/DDBJ whole genome shotgun (WGS) entry which is preliminary data.</text>
</comment>
<dbReference type="EMBL" id="CATQJA010002664">
    <property type="protein sequence ID" value="CAJ0582237.1"/>
    <property type="molecule type" value="Genomic_DNA"/>
</dbReference>